<proteinExistence type="predicted"/>
<feature type="compositionally biased region" description="Polar residues" evidence="1">
    <location>
        <begin position="264"/>
        <end position="278"/>
    </location>
</feature>
<accession>A0AAV3QC05</accession>
<feature type="region of interest" description="Disordered" evidence="1">
    <location>
        <begin position="248"/>
        <end position="279"/>
    </location>
</feature>
<feature type="region of interest" description="Disordered" evidence="1">
    <location>
        <begin position="182"/>
        <end position="216"/>
    </location>
</feature>
<dbReference type="AlphaFoldDB" id="A0AAV3QC05"/>
<gene>
    <name evidence="2" type="ORF">LIER_39255</name>
</gene>
<protein>
    <submittedName>
        <fullName evidence="2">GTPase-activating protein</fullName>
    </submittedName>
</protein>
<feature type="region of interest" description="Disordered" evidence="1">
    <location>
        <begin position="1"/>
        <end position="23"/>
    </location>
</feature>
<keyword evidence="3" id="KW-1185">Reference proteome</keyword>
<dbReference type="EMBL" id="BAABME010020825">
    <property type="protein sequence ID" value="GAA0161549.1"/>
    <property type="molecule type" value="Genomic_DNA"/>
</dbReference>
<reference evidence="2 3" key="1">
    <citation type="submission" date="2024-01" db="EMBL/GenBank/DDBJ databases">
        <title>The complete chloroplast genome sequence of Lithospermum erythrorhizon: insights into the phylogenetic relationship among Boraginaceae species and the maternal lineages of purple gromwells.</title>
        <authorList>
            <person name="Okada T."/>
            <person name="Watanabe K."/>
        </authorList>
    </citation>
    <scope>NUCLEOTIDE SEQUENCE [LARGE SCALE GENOMIC DNA]</scope>
</reference>
<dbReference type="PANTHER" id="PTHR36748:SF3">
    <property type="entry name" value="MENTAL RETARDATION GTPASE ACTIVATING PROTEIN"/>
    <property type="match status" value="1"/>
</dbReference>
<organism evidence="2 3">
    <name type="scientific">Lithospermum erythrorhizon</name>
    <name type="common">Purple gromwell</name>
    <name type="synonym">Lithospermum officinale var. erythrorhizon</name>
    <dbReference type="NCBI Taxonomy" id="34254"/>
    <lineage>
        <taxon>Eukaryota</taxon>
        <taxon>Viridiplantae</taxon>
        <taxon>Streptophyta</taxon>
        <taxon>Embryophyta</taxon>
        <taxon>Tracheophyta</taxon>
        <taxon>Spermatophyta</taxon>
        <taxon>Magnoliopsida</taxon>
        <taxon>eudicotyledons</taxon>
        <taxon>Gunneridae</taxon>
        <taxon>Pentapetalae</taxon>
        <taxon>asterids</taxon>
        <taxon>lamiids</taxon>
        <taxon>Boraginales</taxon>
        <taxon>Boraginaceae</taxon>
        <taxon>Boraginoideae</taxon>
        <taxon>Lithospermeae</taxon>
        <taxon>Lithospermum</taxon>
    </lineage>
</organism>
<evidence type="ECO:0000256" key="1">
    <source>
        <dbReference type="SAM" id="MobiDB-lite"/>
    </source>
</evidence>
<feature type="compositionally biased region" description="Basic and acidic residues" evidence="1">
    <location>
        <begin position="182"/>
        <end position="195"/>
    </location>
</feature>
<dbReference type="PANTHER" id="PTHR36748">
    <property type="entry name" value="MENTAL RETARDATION GTPASE ACTIVATING PROTEIN"/>
    <property type="match status" value="1"/>
</dbReference>
<evidence type="ECO:0000313" key="3">
    <source>
        <dbReference type="Proteomes" id="UP001454036"/>
    </source>
</evidence>
<evidence type="ECO:0000313" key="2">
    <source>
        <dbReference type="EMBL" id="GAA0161549.1"/>
    </source>
</evidence>
<sequence>MVMEPPMAMEHPTLVGHSQRRQDEPEFDMNEWYRIRRENTRRGNSRRYSASFVGTFREDEEVVNKSFTPNFPISSTTSSPGYTMRALKAKNIYSWEPMSPEGRLALNSKWSEAERFICNPVSGEVPLECLSADSLRRLSGRSVHQFSSTVSISAPDLHPLPPCHLKLKPSVTLHEDELKFHTREEKIDSMKRDAGTEIPPLDNMESSNPSPVTPSIKERAINHSGADSEDSLEYSEDIKFDVEVEMKEANDEDEQGGREKTEGENYQNGSKKTTSSNRRGGCFVSWRTLWKKRNHENNNINKKRKKNTLSFFATKLVA</sequence>
<feature type="compositionally biased region" description="Basic and acidic residues" evidence="1">
    <location>
        <begin position="248"/>
        <end position="263"/>
    </location>
</feature>
<comment type="caution">
    <text evidence="2">The sequence shown here is derived from an EMBL/GenBank/DDBJ whole genome shotgun (WGS) entry which is preliminary data.</text>
</comment>
<dbReference type="Proteomes" id="UP001454036">
    <property type="component" value="Unassembled WGS sequence"/>
</dbReference>
<name>A0AAV3QC05_LITER</name>